<dbReference type="Pfam" id="PF07730">
    <property type="entry name" value="HisKA_3"/>
    <property type="match status" value="1"/>
</dbReference>
<dbReference type="PANTHER" id="PTHR24421">
    <property type="entry name" value="NITRATE/NITRITE SENSOR PROTEIN NARX-RELATED"/>
    <property type="match status" value="1"/>
</dbReference>
<evidence type="ECO:0000256" key="1">
    <source>
        <dbReference type="ARBA" id="ARBA00000085"/>
    </source>
</evidence>
<organism evidence="12 13">
    <name type="scientific">Planotetraspora phitsanulokensis</name>
    <dbReference type="NCBI Taxonomy" id="575192"/>
    <lineage>
        <taxon>Bacteria</taxon>
        <taxon>Bacillati</taxon>
        <taxon>Actinomycetota</taxon>
        <taxon>Actinomycetes</taxon>
        <taxon>Streptosporangiales</taxon>
        <taxon>Streptosporangiaceae</taxon>
        <taxon>Planotetraspora</taxon>
    </lineage>
</organism>
<dbReference type="GO" id="GO:0000155">
    <property type="term" value="F:phosphorelay sensor kinase activity"/>
    <property type="evidence" value="ECO:0007669"/>
    <property type="project" value="InterPro"/>
</dbReference>
<dbReference type="EC" id="2.7.13.3" evidence="2"/>
<evidence type="ECO:0000256" key="6">
    <source>
        <dbReference type="ARBA" id="ARBA00022777"/>
    </source>
</evidence>
<feature type="transmembrane region" description="Helical" evidence="9">
    <location>
        <begin position="77"/>
        <end position="104"/>
    </location>
</feature>
<dbReference type="GO" id="GO:0046983">
    <property type="term" value="F:protein dimerization activity"/>
    <property type="evidence" value="ECO:0007669"/>
    <property type="project" value="InterPro"/>
</dbReference>
<dbReference type="GO" id="GO:0005524">
    <property type="term" value="F:ATP binding"/>
    <property type="evidence" value="ECO:0007669"/>
    <property type="project" value="UniProtKB-KW"/>
</dbReference>
<evidence type="ECO:0000256" key="4">
    <source>
        <dbReference type="ARBA" id="ARBA00022679"/>
    </source>
</evidence>
<keyword evidence="4" id="KW-0808">Transferase</keyword>
<dbReference type="SUPFAM" id="SSF55874">
    <property type="entry name" value="ATPase domain of HSP90 chaperone/DNA topoisomerase II/histidine kinase"/>
    <property type="match status" value="1"/>
</dbReference>
<dbReference type="GO" id="GO:0016020">
    <property type="term" value="C:membrane"/>
    <property type="evidence" value="ECO:0007669"/>
    <property type="project" value="InterPro"/>
</dbReference>
<keyword evidence="6" id="KW-0418">Kinase</keyword>
<keyword evidence="13" id="KW-1185">Reference proteome</keyword>
<name>A0A8J3XGW3_9ACTN</name>
<protein>
    <recommendedName>
        <fullName evidence="2">histidine kinase</fullName>
        <ecNumber evidence="2">2.7.13.3</ecNumber>
    </recommendedName>
</protein>
<dbReference type="Gene3D" id="3.30.565.10">
    <property type="entry name" value="Histidine kinase-like ATPase, C-terminal domain"/>
    <property type="match status" value="1"/>
</dbReference>
<comment type="catalytic activity">
    <reaction evidence="1">
        <text>ATP + protein L-histidine = ADP + protein N-phospho-L-histidine.</text>
        <dbReference type="EC" id="2.7.13.3"/>
    </reaction>
</comment>
<feature type="signal peptide" evidence="10">
    <location>
        <begin position="1"/>
        <end position="24"/>
    </location>
</feature>
<dbReference type="PANTHER" id="PTHR24421:SF10">
    <property type="entry name" value="NITRATE_NITRITE SENSOR PROTEIN NARQ"/>
    <property type="match status" value="1"/>
</dbReference>
<dbReference type="InterPro" id="IPR011712">
    <property type="entry name" value="Sig_transdc_His_kin_sub3_dim/P"/>
</dbReference>
<keyword evidence="3" id="KW-0597">Phosphoprotein</keyword>
<evidence type="ECO:0000256" key="10">
    <source>
        <dbReference type="SAM" id="SignalP"/>
    </source>
</evidence>
<evidence type="ECO:0000313" key="12">
    <source>
        <dbReference type="EMBL" id="GII41317.1"/>
    </source>
</evidence>
<evidence type="ECO:0000256" key="7">
    <source>
        <dbReference type="ARBA" id="ARBA00022840"/>
    </source>
</evidence>
<evidence type="ECO:0000256" key="8">
    <source>
        <dbReference type="ARBA" id="ARBA00023012"/>
    </source>
</evidence>
<feature type="transmembrane region" description="Helical" evidence="9">
    <location>
        <begin position="36"/>
        <end position="56"/>
    </location>
</feature>
<keyword evidence="9" id="KW-1133">Transmembrane helix</keyword>
<evidence type="ECO:0000256" key="5">
    <source>
        <dbReference type="ARBA" id="ARBA00022741"/>
    </source>
</evidence>
<dbReference type="CDD" id="cd16917">
    <property type="entry name" value="HATPase_UhpB-NarQ-NarX-like"/>
    <property type="match status" value="1"/>
</dbReference>
<gene>
    <name evidence="12" type="ORF">Pph01_63200</name>
</gene>
<evidence type="ECO:0000259" key="11">
    <source>
        <dbReference type="Pfam" id="PF07730"/>
    </source>
</evidence>
<dbReference type="AlphaFoldDB" id="A0A8J3XGW3"/>
<dbReference type="Gene3D" id="1.20.5.1930">
    <property type="match status" value="1"/>
</dbReference>
<dbReference type="InterPro" id="IPR050482">
    <property type="entry name" value="Sensor_HK_TwoCompSys"/>
</dbReference>
<keyword evidence="9" id="KW-0812">Transmembrane</keyword>
<keyword evidence="8" id="KW-0902">Two-component regulatory system</keyword>
<dbReference type="Proteomes" id="UP000622547">
    <property type="component" value="Unassembled WGS sequence"/>
</dbReference>
<keyword evidence="9" id="KW-0472">Membrane</keyword>
<proteinExistence type="predicted"/>
<dbReference type="InterPro" id="IPR036890">
    <property type="entry name" value="HATPase_C_sf"/>
</dbReference>
<feature type="transmembrane region" description="Helical" evidence="9">
    <location>
        <begin position="110"/>
        <end position="130"/>
    </location>
</feature>
<keyword evidence="5" id="KW-0547">Nucleotide-binding</keyword>
<accession>A0A8J3XGW3</accession>
<evidence type="ECO:0000256" key="2">
    <source>
        <dbReference type="ARBA" id="ARBA00012438"/>
    </source>
</evidence>
<evidence type="ECO:0000313" key="13">
    <source>
        <dbReference type="Proteomes" id="UP000622547"/>
    </source>
</evidence>
<feature type="chain" id="PRO_5035160943" description="histidine kinase" evidence="10">
    <location>
        <begin position="25"/>
        <end position="377"/>
    </location>
</feature>
<reference evidence="12 13" key="1">
    <citation type="submission" date="2021-01" db="EMBL/GenBank/DDBJ databases">
        <title>Whole genome shotgun sequence of Planotetraspora phitsanulokensis NBRC 104273.</title>
        <authorList>
            <person name="Komaki H."/>
            <person name="Tamura T."/>
        </authorList>
    </citation>
    <scope>NUCLEOTIDE SEQUENCE [LARGE SCALE GENOMIC DNA]</scope>
    <source>
        <strain evidence="12 13">NBRC 104273</strain>
    </source>
</reference>
<feature type="domain" description="Signal transduction histidine kinase subgroup 3 dimerisation and phosphoacceptor" evidence="11">
    <location>
        <begin position="172"/>
        <end position="238"/>
    </location>
</feature>
<sequence length="377" mass="39119">MTLFRRSGALVALRLMMVALFVAAQAGQTGFAPAGGGLLAACLAAAVGALLVAVPLPGSPPKPPLTFLGVPVRLGAVVVVSIGLVALAPGSPALGAIVIAGWAAPIRYPLGRALSVAGLAVAGLLLLGLANGHWDQEIPVGVGTCGAFLASYAFQQRKATRRAEAREAVLAERARIAREIHDILAHSLSAQTVHLEGARLLLRGDRAAEALQRVERARDLAKSGLEEARRAVSALREDSVPLPAALSALAEEFRDTSGLPCDLTVTGTEYRLAPEAELAVIRTAQEALTNIRRHASGAPADVRLSFGHDACELTVTNPLDDPGANRESSGGGYGLVGMRERAALLNGTLEAGGQKGRFRVRLRLPADGSPMARVEAR</sequence>
<dbReference type="RefSeq" id="WP_204076791.1">
    <property type="nucleotide sequence ID" value="NZ_BAABHI010000007.1"/>
</dbReference>
<evidence type="ECO:0000256" key="3">
    <source>
        <dbReference type="ARBA" id="ARBA00022553"/>
    </source>
</evidence>
<dbReference type="EMBL" id="BOOP01000032">
    <property type="protein sequence ID" value="GII41317.1"/>
    <property type="molecule type" value="Genomic_DNA"/>
</dbReference>
<keyword evidence="10" id="KW-0732">Signal</keyword>
<keyword evidence="7" id="KW-0067">ATP-binding</keyword>
<evidence type="ECO:0000256" key="9">
    <source>
        <dbReference type="SAM" id="Phobius"/>
    </source>
</evidence>
<comment type="caution">
    <text evidence="12">The sequence shown here is derived from an EMBL/GenBank/DDBJ whole genome shotgun (WGS) entry which is preliminary data.</text>
</comment>